<comment type="caution">
    <text evidence="3">The sequence shown here is derived from an EMBL/GenBank/DDBJ whole genome shotgun (WGS) entry which is preliminary data.</text>
</comment>
<proteinExistence type="predicted"/>
<dbReference type="InterPro" id="IPR012444">
    <property type="entry name" value="DUF1647"/>
</dbReference>
<feature type="signal peptide" evidence="2">
    <location>
        <begin position="1"/>
        <end position="21"/>
    </location>
</feature>
<evidence type="ECO:0000313" key="3">
    <source>
        <dbReference type="EMBL" id="PIK43306.1"/>
    </source>
</evidence>
<organism evidence="3 4">
    <name type="scientific">Stichopus japonicus</name>
    <name type="common">Sea cucumber</name>
    <dbReference type="NCBI Taxonomy" id="307972"/>
    <lineage>
        <taxon>Eukaryota</taxon>
        <taxon>Metazoa</taxon>
        <taxon>Echinodermata</taxon>
        <taxon>Eleutherozoa</taxon>
        <taxon>Echinozoa</taxon>
        <taxon>Holothuroidea</taxon>
        <taxon>Aspidochirotacea</taxon>
        <taxon>Aspidochirotida</taxon>
        <taxon>Stichopodidae</taxon>
        <taxon>Apostichopus</taxon>
    </lineage>
</organism>
<feature type="compositionally biased region" description="Low complexity" evidence="1">
    <location>
        <begin position="41"/>
        <end position="52"/>
    </location>
</feature>
<dbReference type="PANTHER" id="PTHR31389">
    <property type="entry name" value="LD39211P"/>
    <property type="match status" value="1"/>
</dbReference>
<keyword evidence="4" id="KW-1185">Reference proteome</keyword>
<name>A0A2G8K5K7_STIJA</name>
<dbReference type="PANTHER" id="PTHR31389:SF4">
    <property type="entry name" value="LD39211P"/>
    <property type="match status" value="1"/>
</dbReference>
<dbReference type="Pfam" id="PF07801">
    <property type="entry name" value="DUF1647"/>
    <property type="match status" value="1"/>
</dbReference>
<protein>
    <submittedName>
        <fullName evidence="3">Uncharacterized protein</fullName>
    </submittedName>
</protein>
<keyword evidence="2" id="KW-0732">Signal</keyword>
<evidence type="ECO:0000256" key="1">
    <source>
        <dbReference type="SAM" id="MobiDB-lite"/>
    </source>
</evidence>
<dbReference type="EMBL" id="MRZV01000860">
    <property type="protein sequence ID" value="PIK43306.1"/>
    <property type="molecule type" value="Genomic_DNA"/>
</dbReference>
<feature type="region of interest" description="Disordered" evidence="1">
    <location>
        <begin position="41"/>
        <end position="63"/>
    </location>
</feature>
<dbReference type="STRING" id="307972.A0A2G8K5K7"/>
<evidence type="ECO:0000313" key="4">
    <source>
        <dbReference type="Proteomes" id="UP000230750"/>
    </source>
</evidence>
<dbReference type="OrthoDB" id="10053392at2759"/>
<evidence type="ECO:0000256" key="2">
    <source>
        <dbReference type="SAM" id="SignalP"/>
    </source>
</evidence>
<dbReference type="Proteomes" id="UP000230750">
    <property type="component" value="Unassembled WGS sequence"/>
</dbReference>
<feature type="chain" id="PRO_5013916635" evidence="2">
    <location>
        <begin position="22"/>
        <end position="346"/>
    </location>
</feature>
<accession>A0A2G8K5K7</accession>
<dbReference type="AlphaFoldDB" id="A0A2G8K5K7"/>
<reference evidence="3 4" key="1">
    <citation type="journal article" date="2017" name="PLoS Biol.">
        <title>The sea cucumber genome provides insights into morphological evolution and visceral regeneration.</title>
        <authorList>
            <person name="Zhang X."/>
            <person name="Sun L."/>
            <person name="Yuan J."/>
            <person name="Sun Y."/>
            <person name="Gao Y."/>
            <person name="Zhang L."/>
            <person name="Li S."/>
            <person name="Dai H."/>
            <person name="Hamel J.F."/>
            <person name="Liu C."/>
            <person name="Yu Y."/>
            <person name="Liu S."/>
            <person name="Lin W."/>
            <person name="Guo K."/>
            <person name="Jin S."/>
            <person name="Xu P."/>
            <person name="Storey K.B."/>
            <person name="Huan P."/>
            <person name="Zhang T."/>
            <person name="Zhou Y."/>
            <person name="Zhang J."/>
            <person name="Lin C."/>
            <person name="Li X."/>
            <person name="Xing L."/>
            <person name="Huo D."/>
            <person name="Sun M."/>
            <person name="Wang L."/>
            <person name="Mercier A."/>
            <person name="Li F."/>
            <person name="Yang H."/>
            <person name="Xiang J."/>
        </authorList>
    </citation>
    <scope>NUCLEOTIDE SEQUENCE [LARGE SCALE GENOMIC DNA]</scope>
    <source>
        <strain evidence="3">Shaxun</strain>
        <tissue evidence="3">Muscle</tissue>
    </source>
</reference>
<sequence>MKTPPCSMHLAFALIIGFSLGLLLSAYRRVLPHCTCAYPSSISDSRPTSRSSVPLTEGDNSTKKVHYDAPSRGYIDIDEGTTNIDQLYKKLVIVTAFSQNHFKEAQGIIFTAQKTMPNKKIVVYDLGLEKDTKEEVKSYCNVELREFPFNMYPKFVSNLLVYSWKPIIINITLNEFGAIYWGDASVRFKKSLKELLPAAKRHHGYMALIHSFDPKVNSSIIHQYFYTHPEMFKFLNINRTRYYAEKNSSPHLTANRQLIINSSTVQSKIIQPLVECAMQLECISPEGSKKGEHRFDASALALIVYKNLKHEWTPENNSNDIFNEVIDIHRGNTNRYKPKQCRRKHQ</sequence>
<gene>
    <name evidence="3" type="ORF">BSL78_19823</name>
</gene>